<accession>A0AAD7ETZ5</accession>
<organism evidence="1 2">
    <name type="scientific">Mycena albidolilacea</name>
    <dbReference type="NCBI Taxonomy" id="1033008"/>
    <lineage>
        <taxon>Eukaryota</taxon>
        <taxon>Fungi</taxon>
        <taxon>Dikarya</taxon>
        <taxon>Basidiomycota</taxon>
        <taxon>Agaricomycotina</taxon>
        <taxon>Agaricomycetes</taxon>
        <taxon>Agaricomycetidae</taxon>
        <taxon>Agaricales</taxon>
        <taxon>Marasmiineae</taxon>
        <taxon>Mycenaceae</taxon>
        <taxon>Mycena</taxon>
    </lineage>
</organism>
<keyword evidence="2" id="KW-1185">Reference proteome</keyword>
<proteinExistence type="predicted"/>
<dbReference type="EMBL" id="JARIHO010000013">
    <property type="protein sequence ID" value="KAJ7351215.1"/>
    <property type="molecule type" value="Genomic_DNA"/>
</dbReference>
<dbReference type="Proteomes" id="UP001218218">
    <property type="component" value="Unassembled WGS sequence"/>
</dbReference>
<protein>
    <submittedName>
        <fullName evidence="1">Uncharacterized protein</fullName>
    </submittedName>
</protein>
<sequence>MPSSLHNFALAWNLGFRFFLDPSTSPRFLLDWDHHNADGTRLSLRYGMESFRTPRRFFHERSDTVSLEPYSGPAPGSRGVAGPEPVPHLDILFHYWLATSHYPPVGVLRVSFLQFLTQALTSPSRPSPTLPIFDFWAIIEDYPREWSLDTIAHQHFLACAWLGFWCIKERGPARWPIQICWLQRSAVVAPPPVFNKFLDRMVLAFENLMAEYRRAREDHVEEDALCKQLFKLVLNMEHTLFWMSRLSFWVVWSVHYNQLLEQLFPTVLSDFPSAQRQAEFNRLRACLFFSRNLSSTLLEDVVRHKPLGCSNGYCLPPPHPLGWFQLQCEVQVPTRPFLQRGFSTRRYREVFVQRSLGISAQSSAELVSLDGHQVPTEEHASPGCFLLTFYLQESAGPKKRKQKSRSIVNIAADHTEICELAFDHLRKELTHCTPFPVATGRRRATAPQAAPAVLVPDPAIPGAAETVH</sequence>
<reference evidence="1" key="1">
    <citation type="submission" date="2023-03" db="EMBL/GenBank/DDBJ databases">
        <title>Massive genome expansion in bonnet fungi (Mycena s.s.) driven by repeated elements and novel gene families across ecological guilds.</title>
        <authorList>
            <consortium name="Lawrence Berkeley National Laboratory"/>
            <person name="Harder C.B."/>
            <person name="Miyauchi S."/>
            <person name="Viragh M."/>
            <person name="Kuo A."/>
            <person name="Thoen E."/>
            <person name="Andreopoulos B."/>
            <person name="Lu D."/>
            <person name="Skrede I."/>
            <person name="Drula E."/>
            <person name="Henrissat B."/>
            <person name="Morin E."/>
            <person name="Kohler A."/>
            <person name="Barry K."/>
            <person name="LaButti K."/>
            <person name="Morin E."/>
            <person name="Salamov A."/>
            <person name="Lipzen A."/>
            <person name="Mereny Z."/>
            <person name="Hegedus B."/>
            <person name="Baldrian P."/>
            <person name="Stursova M."/>
            <person name="Weitz H."/>
            <person name="Taylor A."/>
            <person name="Grigoriev I.V."/>
            <person name="Nagy L.G."/>
            <person name="Martin F."/>
            <person name="Kauserud H."/>
        </authorList>
    </citation>
    <scope>NUCLEOTIDE SEQUENCE</scope>
    <source>
        <strain evidence="1">CBHHK002</strain>
    </source>
</reference>
<evidence type="ECO:0000313" key="2">
    <source>
        <dbReference type="Proteomes" id="UP001218218"/>
    </source>
</evidence>
<comment type="caution">
    <text evidence="1">The sequence shown here is derived from an EMBL/GenBank/DDBJ whole genome shotgun (WGS) entry which is preliminary data.</text>
</comment>
<dbReference type="AlphaFoldDB" id="A0AAD7ETZ5"/>
<name>A0AAD7ETZ5_9AGAR</name>
<evidence type="ECO:0000313" key="1">
    <source>
        <dbReference type="EMBL" id="KAJ7351215.1"/>
    </source>
</evidence>
<gene>
    <name evidence="1" type="ORF">DFH08DRAFT_957549</name>
</gene>